<evidence type="ECO:0000313" key="1">
    <source>
        <dbReference type="EMBL" id="KAK7020840.1"/>
    </source>
</evidence>
<dbReference type="Proteomes" id="UP001362999">
    <property type="component" value="Unassembled WGS sequence"/>
</dbReference>
<organism evidence="1 2">
    <name type="scientific">Favolaschia claudopus</name>
    <dbReference type="NCBI Taxonomy" id="2862362"/>
    <lineage>
        <taxon>Eukaryota</taxon>
        <taxon>Fungi</taxon>
        <taxon>Dikarya</taxon>
        <taxon>Basidiomycota</taxon>
        <taxon>Agaricomycotina</taxon>
        <taxon>Agaricomycetes</taxon>
        <taxon>Agaricomycetidae</taxon>
        <taxon>Agaricales</taxon>
        <taxon>Marasmiineae</taxon>
        <taxon>Mycenaceae</taxon>
        <taxon>Favolaschia</taxon>
    </lineage>
</organism>
<keyword evidence="2" id="KW-1185">Reference proteome</keyword>
<comment type="caution">
    <text evidence="1">The sequence shown here is derived from an EMBL/GenBank/DDBJ whole genome shotgun (WGS) entry which is preliminary data.</text>
</comment>
<sequence length="59" mass="6620">MPNPRGKNGYKVQEVPSDDALREALTKYASRGYSRDQKLKCLQDELNYSIAFVLGALNS</sequence>
<gene>
    <name evidence="1" type="ORF">R3P38DRAFT_3197287</name>
</gene>
<accession>A0AAW0B789</accession>
<proteinExistence type="predicted"/>
<evidence type="ECO:0000313" key="2">
    <source>
        <dbReference type="Proteomes" id="UP001362999"/>
    </source>
</evidence>
<name>A0AAW0B789_9AGAR</name>
<reference evidence="1 2" key="1">
    <citation type="journal article" date="2024" name="J Genomics">
        <title>Draft genome sequencing and assembly of Favolaschia claudopus CIRM-BRFM 2984 isolated from oak limbs.</title>
        <authorList>
            <person name="Navarro D."/>
            <person name="Drula E."/>
            <person name="Chaduli D."/>
            <person name="Cazenave R."/>
            <person name="Ahrendt S."/>
            <person name="Wang J."/>
            <person name="Lipzen A."/>
            <person name="Daum C."/>
            <person name="Barry K."/>
            <person name="Grigoriev I.V."/>
            <person name="Favel A."/>
            <person name="Rosso M.N."/>
            <person name="Martin F."/>
        </authorList>
    </citation>
    <scope>NUCLEOTIDE SEQUENCE [LARGE SCALE GENOMIC DNA]</scope>
    <source>
        <strain evidence="1 2">CIRM-BRFM 2984</strain>
    </source>
</reference>
<protein>
    <submittedName>
        <fullName evidence="1">Uncharacterized protein</fullName>
    </submittedName>
</protein>
<dbReference type="AlphaFoldDB" id="A0AAW0B789"/>
<dbReference type="EMBL" id="JAWWNJ010000040">
    <property type="protein sequence ID" value="KAK7020840.1"/>
    <property type="molecule type" value="Genomic_DNA"/>
</dbReference>